<evidence type="ECO:0000313" key="2">
    <source>
        <dbReference type="Proteomes" id="UP000002059"/>
    </source>
</evidence>
<dbReference type="HOGENOM" id="CLU_2942390_0_0_1"/>
<gene>
    <name evidence="1" type="ORF">PAAG_01691</name>
</gene>
<sequence length="60" mass="6839">MRLLESCPAIKQHLDAGKVQARGDPEHSVGNISFAKAWRYEIDLKYSARGLPWDLWASVR</sequence>
<organism evidence="1 2">
    <name type="scientific">Paracoccidioides lutzii (strain ATCC MYA-826 / Pb01)</name>
    <name type="common">Paracoccidioides brasiliensis</name>
    <dbReference type="NCBI Taxonomy" id="502779"/>
    <lineage>
        <taxon>Eukaryota</taxon>
        <taxon>Fungi</taxon>
        <taxon>Dikarya</taxon>
        <taxon>Ascomycota</taxon>
        <taxon>Pezizomycotina</taxon>
        <taxon>Eurotiomycetes</taxon>
        <taxon>Eurotiomycetidae</taxon>
        <taxon>Onygenales</taxon>
        <taxon>Ajellomycetaceae</taxon>
        <taxon>Paracoccidioides</taxon>
    </lineage>
</organism>
<dbReference type="EMBL" id="KN293994">
    <property type="protein sequence ID" value="EEH39229.2"/>
    <property type="molecule type" value="Genomic_DNA"/>
</dbReference>
<name>C1GT46_PARBA</name>
<dbReference type="Proteomes" id="UP000002059">
    <property type="component" value="Partially assembled WGS sequence"/>
</dbReference>
<dbReference type="GeneID" id="9099984"/>
<accession>C1GT46</accession>
<proteinExistence type="predicted"/>
<dbReference type="AlphaFoldDB" id="C1GT46"/>
<keyword evidence="2" id="KW-1185">Reference proteome</keyword>
<dbReference type="KEGG" id="pbl:PAAG_01691"/>
<dbReference type="RefSeq" id="XP_002796683.2">
    <property type="nucleotide sequence ID" value="XM_002796637.2"/>
</dbReference>
<reference evidence="1 2" key="1">
    <citation type="journal article" date="2011" name="PLoS Genet.">
        <title>Comparative genomic analysis of human fungal pathogens causing paracoccidioidomycosis.</title>
        <authorList>
            <person name="Desjardins C.A."/>
            <person name="Champion M.D."/>
            <person name="Holder J.W."/>
            <person name="Muszewska A."/>
            <person name="Goldberg J."/>
            <person name="Bailao A.M."/>
            <person name="Brigido M.M."/>
            <person name="Ferreira M.E."/>
            <person name="Garcia A.M."/>
            <person name="Grynberg M."/>
            <person name="Gujja S."/>
            <person name="Heiman D.I."/>
            <person name="Henn M.R."/>
            <person name="Kodira C.D."/>
            <person name="Leon-Narvaez H."/>
            <person name="Longo L.V."/>
            <person name="Ma L.J."/>
            <person name="Malavazi I."/>
            <person name="Matsuo A.L."/>
            <person name="Morais F.V."/>
            <person name="Pereira M."/>
            <person name="Rodriguez-Brito S."/>
            <person name="Sakthikumar S."/>
            <person name="Salem-Izacc S.M."/>
            <person name="Sykes S.M."/>
            <person name="Teixeira M.M."/>
            <person name="Vallejo M.C."/>
            <person name="Walter M.E."/>
            <person name="Yandava C."/>
            <person name="Young S."/>
            <person name="Zeng Q."/>
            <person name="Zucker J."/>
            <person name="Felipe M.S."/>
            <person name="Goldman G.H."/>
            <person name="Haas B.J."/>
            <person name="McEwen J.G."/>
            <person name="Nino-Vega G."/>
            <person name="Puccia R."/>
            <person name="San-Blas G."/>
            <person name="Soares C.M."/>
            <person name="Birren B.W."/>
            <person name="Cuomo C.A."/>
        </authorList>
    </citation>
    <scope>NUCLEOTIDE SEQUENCE [LARGE SCALE GENOMIC DNA]</scope>
    <source>
        <strain evidence="2">ATCC MYA-826 / Pb01</strain>
    </source>
</reference>
<evidence type="ECO:0000313" key="1">
    <source>
        <dbReference type="EMBL" id="EEH39229.2"/>
    </source>
</evidence>
<dbReference type="VEuPathDB" id="FungiDB:PAAG_01691"/>
<protein>
    <submittedName>
        <fullName evidence="1">Uncharacterized protein</fullName>
    </submittedName>
</protein>